<dbReference type="GO" id="GO:0071949">
    <property type="term" value="F:FAD binding"/>
    <property type="evidence" value="ECO:0007669"/>
    <property type="project" value="InterPro"/>
</dbReference>
<keyword evidence="3" id="KW-0274">FAD</keyword>
<reference evidence="6 7" key="1">
    <citation type="submission" date="2018-01" db="EMBL/GenBank/DDBJ databases">
        <title>Metagenomic assembled genomes from two thermal pools in the Uzon Caldera, Kamchatka, Russia.</title>
        <authorList>
            <person name="Wilkins L."/>
            <person name="Ettinger C."/>
        </authorList>
    </citation>
    <scope>NUCLEOTIDE SEQUENCE [LARGE SCALE GENOMIC DNA]</scope>
    <source>
        <strain evidence="6">ZAV-15</strain>
    </source>
</reference>
<keyword evidence="2" id="KW-0285">Flavoprotein</keyword>
<dbReference type="GO" id="GO:0016491">
    <property type="term" value="F:oxidoreductase activity"/>
    <property type="evidence" value="ECO:0007669"/>
    <property type="project" value="UniProtKB-KW"/>
</dbReference>
<dbReference type="Pfam" id="PF02913">
    <property type="entry name" value="FAD-oxidase_C"/>
    <property type="match status" value="1"/>
</dbReference>
<dbReference type="PANTHER" id="PTHR42934">
    <property type="entry name" value="GLYCOLATE OXIDASE SUBUNIT GLCD"/>
    <property type="match status" value="1"/>
</dbReference>
<dbReference type="InterPro" id="IPR006094">
    <property type="entry name" value="Oxid_FAD_bind_N"/>
</dbReference>
<dbReference type="FunFam" id="1.10.45.10:FF:000001">
    <property type="entry name" value="D-lactate dehydrogenase mitochondrial"/>
    <property type="match status" value="1"/>
</dbReference>
<evidence type="ECO:0000256" key="1">
    <source>
        <dbReference type="ARBA" id="ARBA00001974"/>
    </source>
</evidence>
<dbReference type="InterPro" id="IPR016169">
    <property type="entry name" value="FAD-bd_PCMH_sub2"/>
</dbReference>
<dbReference type="Proteomes" id="UP000235731">
    <property type="component" value="Unassembled WGS sequence"/>
</dbReference>
<name>A0A2N7PKM7_9BACT</name>
<dbReference type="InterPro" id="IPR016171">
    <property type="entry name" value="Vanillyl_alc_oxidase_C-sub2"/>
</dbReference>
<dbReference type="PROSITE" id="PS51387">
    <property type="entry name" value="FAD_PCMH"/>
    <property type="match status" value="1"/>
</dbReference>
<organism evidence="6 7">
    <name type="scientific">Caldimicrobium thiodismutans</name>
    <dbReference type="NCBI Taxonomy" id="1653476"/>
    <lineage>
        <taxon>Bacteria</taxon>
        <taxon>Pseudomonadati</taxon>
        <taxon>Thermodesulfobacteriota</taxon>
        <taxon>Thermodesulfobacteria</taxon>
        <taxon>Thermodesulfobacteriales</taxon>
        <taxon>Thermodesulfobacteriaceae</taxon>
        <taxon>Caldimicrobium</taxon>
    </lineage>
</organism>
<dbReference type="InterPro" id="IPR004113">
    <property type="entry name" value="FAD-bd_oxidored_4_C"/>
</dbReference>
<gene>
    <name evidence="6" type="ORF">C0197_01645</name>
</gene>
<dbReference type="InterPro" id="IPR036318">
    <property type="entry name" value="FAD-bd_PCMH-like_sf"/>
</dbReference>
<comment type="caution">
    <text evidence="6">The sequence shown here is derived from an EMBL/GenBank/DDBJ whole genome shotgun (WGS) entry which is preliminary data.</text>
</comment>
<keyword evidence="4" id="KW-0560">Oxidoreductase</keyword>
<dbReference type="SUPFAM" id="SSF56176">
    <property type="entry name" value="FAD-binding/transporter-associated domain-like"/>
    <property type="match status" value="1"/>
</dbReference>
<dbReference type="InterPro" id="IPR051914">
    <property type="entry name" value="FAD-linked_OxidoTrans_Type4"/>
</dbReference>
<dbReference type="InterPro" id="IPR016166">
    <property type="entry name" value="FAD-bd_PCMH"/>
</dbReference>
<accession>A0A2N7PKM7</accession>
<evidence type="ECO:0000256" key="2">
    <source>
        <dbReference type="ARBA" id="ARBA00022630"/>
    </source>
</evidence>
<dbReference type="Gene3D" id="1.10.45.10">
    <property type="entry name" value="Vanillyl-alcohol Oxidase, Chain A, domain 4"/>
    <property type="match status" value="1"/>
</dbReference>
<comment type="cofactor">
    <cofactor evidence="1">
        <name>FAD</name>
        <dbReference type="ChEBI" id="CHEBI:57692"/>
    </cofactor>
</comment>
<evidence type="ECO:0000259" key="5">
    <source>
        <dbReference type="PROSITE" id="PS51387"/>
    </source>
</evidence>
<evidence type="ECO:0000313" key="6">
    <source>
        <dbReference type="EMBL" id="PMP63896.1"/>
    </source>
</evidence>
<evidence type="ECO:0000256" key="3">
    <source>
        <dbReference type="ARBA" id="ARBA00022827"/>
    </source>
</evidence>
<dbReference type="SUPFAM" id="SSF55103">
    <property type="entry name" value="FAD-linked oxidases, C-terminal domain"/>
    <property type="match status" value="1"/>
</dbReference>
<dbReference type="Pfam" id="PF01565">
    <property type="entry name" value="FAD_binding_4"/>
    <property type="match status" value="1"/>
</dbReference>
<dbReference type="InterPro" id="IPR016164">
    <property type="entry name" value="FAD-linked_Oxase-like_C"/>
</dbReference>
<evidence type="ECO:0000313" key="7">
    <source>
        <dbReference type="Proteomes" id="UP000235731"/>
    </source>
</evidence>
<feature type="domain" description="FAD-binding PCMH-type" evidence="5">
    <location>
        <begin position="36"/>
        <end position="215"/>
    </location>
</feature>
<dbReference type="Gene3D" id="3.30.70.2740">
    <property type="match status" value="1"/>
</dbReference>
<dbReference type="PANTHER" id="PTHR42934:SF1">
    <property type="entry name" value="GLYCOLATE OXIDASE SUBUNIT GLCD"/>
    <property type="match status" value="1"/>
</dbReference>
<dbReference type="EMBL" id="PNIE01000025">
    <property type="protein sequence ID" value="PMP63896.1"/>
    <property type="molecule type" value="Genomic_DNA"/>
</dbReference>
<evidence type="ECO:0000256" key="4">
    <source>
        <dbReference type="ARBA" id="ARBA00023002"/>
    </source>
</evidence>
<dbReference type="Gene3D" id="3.30.465.10">
    <property type="match status" value="1"/>
</dbReference>
<sequence>MRLNKEAFRELKLLLGDRLLTRKEDLFPYSFDASSLFFFPDGVALPERKEEVIEILRIADYYEFPIVARGCGTATTGSPLPITGGLVVSFTRMNKILELNLEERTVRVEPGVINGELKAYLKRYGLFYPPDPASYAFSSIGGNVATGAGGPRGLKYGTTKDYVLSLEVALPGGKVLKTGPQTLKGVVPYNLTPLFVGSEGTLGLFLEILLKVIPLPEKRRLYLIFFPEEVLAFHFLTEILKMGLTPASAEFVDKTTLQALREKLEPYKDKAPFSSLLFIELDGSFEEVLKDSQRFERILKERKYPFILADEEEEIERLWEIRRAISPLLKKLGAKKIADDITLPRRALSEFLKFLRDLEKASGISISAFGHAGDGNLHVNLLFEEEKKDIVRSLREQIFKKVLELCGTISGEHGVGYLKRPFVIWELDPLQIEIMKKLKSLFDPKGILNPQIKLPD</sequence>
<dbReference type="AlphaFoldDB" id="A0A2N7PKM7"/>
<proteinExistence type="predicted"/>
<protein>
    <submittedName>
        <fullName evidence="6">Glycolate oxidase subunit GlcD</fullName>
    </submittedName>
</protein>